<dbReference type="InterPro" id="IPR050708">
    <property type="entry name" value="T6SS_VgrG/RHS"/>
</dbReference>
<dbReference type="KEGG" id="cai:Caci_2749"/>
<dbReference type="Proteomes" id="UP000000851">
    <property type="component" value="Chromosome"/>
</dbReference>
<keyword evidence="4" id="KW-1185">Reference proteome</keyword>
<keyword evidence="2" id="KW-0472">Membrane</keyword>
<sequence length="2808" mass="296633">MSAAPGPQSSARPTQLDAGVLGALAADVSLFQGTLNLPLMLADLSGRSEADGLRVTVGYDGSGARGAEVWNLEAPTGLLGLGWTLTTDRICVDGKTSENPLDGRYLLQSDGVLAPLVWYGSDAGLLRFQCPARPLWRVTYDPPVQTWRVLREDGSTLVFGDPASGSNAVMYGVSRGNWIGASRVLTADTRRYPVAWNRSASYSPWGERTAAWIYDNDEVEVAGGLAYTRAAYLAELHAATGQRVLFRYVDKQPQEYVAPHQKPDGTPDPLYQDRYETRALSGLDVYGGAGEQNLAYSLRFDYELRDFAGSTDGTFRKRLLTGVRQERLGRLALPPVRFAYRTDPEAANPGGLREILYSQGGTAHIDYTTAVLGPGPDAPPADDIFRASITDTRPASDAVPLVFQGPDYVVIAWYSASQSSTTLRVYSVGGRWSQAWTTTVFGRIRTEYAQFAAAADFFALYLPDENGTGEATVRLFRKKTGRFGEWTPTPFTVARTGTEVPQETVLVAGTDFAVLHIGGDATVRRYWWNPIADTWSDAVHSNRAITRVALAARGEYYIVAWYDNDPASRRATYQLFHLTVTGAWQQGPEGSAGEQFTWDSRYTTDYWALGDSFAVATYTLAKTGKPELRTLQWEADFAVARDTVREGFADITTVVGAVVGNGPLLLRYNGVAWRSERFETTPGAFYAYGEDLAVQSVIQGVSTKTLYAAYSTTDDTWSFIPAGTDSAHHTHNAHDTHDGAQVAQAWPPSCSDRVLTAGAAVRWRAPNGTFSTIGELPIVGAAGSLHNLGPSYLLYQSEPSDPGNATTTALVLRNGTVAEKADFAQQRLVVGDAKVGTSRMAGPRLFVTYPAMARTLAAAWQLTLHRLSDRSLSDGVTVPVVSALRLDAGYTGAESAYSYDTVHSVFDPSGSAAFFPAATRTSGPGGAGGHTDYRFHTGLSVGAGPQEQYSLLTGTLSESRIFDADGFEVGATRATWATLPLAHGAASPIGVALPVSLPQQVGSQTVSSRLRLFGLPGDQAAALDARTLTPTVREAFTAAGLPLSTHASVTVPVPGARWEILDGAATYPVGRVEDAYGAAQPLLEVYGSVTKSVTSTYDTATGLLTQQRAEDAGPTGTAHTIIRRLTYAWTLPQYADMRAAHMLTDTAGETATDSSAGVDLMATATTYRADWPAPAPPVWAEHENWTWRADTDHLPVFDHAPNGDRTAWVRDSQVGARNQFGAATTVRSTYGVPSSTLYDRQDRRVTATLVNVDLAGPVPGGCCLGFEPYERYQGWTRVDGQTLDSVITDEDPHTGTRCLRLADGVGVHARFELPAGSGRALFACWVRTAAGLPAGSGAQWSVRLVPGSGGPGTGTTVAITDTGGRWQRLWTYLDPPDPDAATTVTITGVNPLTAWPVFIDDLRFAPLASVVTATVYAGDSSLPVAGLDATDNTTRWHYDHFLRPVTVSGPGSGLGALCGTAYARGADTAPRGEHLPRGSAEDFGGDGFDVDRPNALTIVDPAGPAEVLDFGRWSRWPTRWDAQPAAAWTDLGGVLIHTDGGVGTATLRGSRDFAWFAVRVDAVAGADAAAHPAGIAVGDVGVRWDPAGGAWQLTRAGAVVASVAAAPPVSTDWLLVALPDAVVFLIAGRQILAHRFGEPVGGAVVLSAGGRGQGFSRVMVLHQPSLSVDYRDGSGALRQSQFVQEQQVTVTGVLADALGRPAIDVKAVAYPGALPGYRATYATGVDAASGQLAGDAAAYYAGGERSDDQGYPYTRRRLEAADTARQLEVGLPGLVHAIVPRVRQPAHTSRISHGAKVLDGFLDHLPPGRYPATVSTDADDRAAVTVTDPSGRVLGTRADPSGVDLRTAYDYDVRGNLARVYSPAYFAPRPGQDPMSAVADIVCDGLGRVITQRTADTGLTETVYDDRDLPRFRLDADGRSEHPGVLPDRIVYVVYDVLGRPTDTGIVEAVWDRAVLQPLAGSDWPQQAPGWRTRIAYDGDGSDLDTAGRAWRWTSRPDPVAPAIETTYRYDASGRIVECRERRGSGEPEWITGYTYQAGGLPELCVYPHKTGESAGAPVVRYGYDLLGRPVSVGTPQDPVAYAAYGYAASGAVEFETLHAAGPVPLTRRIRYNSLGLPTVIDSAAFREVIGYWDAPDADGTRYYGGQVAQVEYNVPVGGAGLPAAYSWRYTYGRDGRLRTAQNSADAAFSFGAGAGGAAQFDANGNVLRVRDGGRDRVFGYQPDGDRLMEADGHTGFGYTASGQTADTPAAQVSTLRYDPVTGLPLLVAAVDGARLELAARGPDGRRWSAKRVALDGALVEERRYLAGAADGVLTELSRAGGQQEWARVHFVHGVGGLVAVVGDSAPGPRHGLPTGSPAGSAAGSPTGSPTGSPVWLPQGRAAVVRDRQGSSRLLIGGAGELLGRYDYLPYGGAMGPQAGSQPELLRYRYLGRERDAGSGLSDFTARLYDPGLYRFYACDPAGASDSPYTYADGDPVNYADPEGDIAFIPILIAMAVGAAIGAASSAVSAKIAGQDGADIAKQAGIGAGIGALSGLIGYGFGAWAASAAASQVSQAGVHTARGIAKGLLIGTVSGAVDGALSGGLAAAANGASALDALREAGIGAGFGAAVGLVGAAGLGYAANRSVEATFAQARNRGVMVVNGGGTGAWDLTDMQHRAFGHVAAGRRARGVVSTGTRPIPTPERRGSVLELVTHGNGGQGPSMLPPPDLVVAMGPDPVMSARTLSNNVRNRGYAAVELIACNLGTGNVPYAQEFAQRSGLLVRAPNSRIRVGNTPGGEGVLHVRQGGRMLTFHRNRAIQTIIRVFGQ</sequence>
<dbReference type="eggNOG" id="COG3209">
    <property type="taxonomic scope" value="Bacteria"/>
</dbReference>
<gene>
    <name evidence="3" type="ordered locus">Caci_2749</name>
</gene>
<dbReference type="HOGENOM" id="CLU_226637_0_0_11"/>
<organism evidence="3 4">
    <name type="scientific">Catenulispora acidiphila (strain DSM 44928 / JCM 14897 / NBRC 102108 / NRRL B-24433 / ID139908)</name>
    <dbReference type="NCBI Taxonomy" id="479433"/>
    <lineage>
        <taxon>Bacteria</taxon>
        <taxon>Bacillati</taxon>
        <taxon>Actinomycetota</taxon>
        <taxon>Actinomycetes</taxon>
        <taxon>Catenulisporales</taxon>
        <taxon>Catenulisporaceae</taxon>
        <taxon>Catenulispora</taxon>
    </lineage>
</organism>
<accession>C7Q0Y7</accession>
<evidence type="ECO:0000313" key="3">
    <source>
        <dbReference type="EMBL" id="ACU71662.1"/>
    </source>
</evidence>
<proteinExistence type="predicted"/>
<dbReference type="PANTHER" id="PTHR32305">
    <property type="match status" value="1"/>
</dbReference>
<evidence type="ECO:0000256" key="2">
    <source>
        <dbReference type="SAM" id="Phobius"/>
    </source>
</evidence>
<feature type="transmembrane region" description="Helical" evidence="2">
    <location>
        <begin position="2524"/>
        <end position="2546"/>
    </location>
</feature>
<dbReference type="EMBL" id="CP001700">
    <property type="protein sequence ID" value="ACU71662.1"/>
    <property type="molecule type" value="Genomic_DNA"/>
</dbReference>
<evidence type="ECO:0000256" key="1">
    <source>
        <dbReference type="SAM" id="MobiDB-lite"/>
    </source>
</evidence>
<dbReference type="PANTHER" id="PTHR32305:SF15">
    <property type="entry name" value="PROTEIN RHSA-RELATED"/>
    <property type="match status" value="1"/>
</dbReference>
<dbReference type="NCBIfam" id="TIGR03696">
    <property type="entry name" value="Rhs_assc_core"/>
    <property type="match status" value="1"/>
</dbReference>
<keyword evidence="2" id="KW-1133">Transmembrane helix</keyword>
<evidence type="ECO:0000313" key="4">
    <source>
        <dbReference type="Proteomes" id="UP000000851"/>
    </source>
</evidence>
<protein>
    <submittedName>
        <fullName evidence="3">YD repeat protein</fullName>
    </submittedName>
</protein>
<dbReference type="InParanoid" id="C7Q0Y7"/>
<dbReference type="STRING" id="479433.Caci_2749"/>
<keyword evidence="2" id="KW-0812">Transmembrane</keyword>
<reference evidence="3 4" key="1">
    <citation type="journal article" date="2009" name="Stand. Genomic Sci.">
        <title>Complete genome sequence of Catenulispora acidiphila type strain (ID 139908).</title>
        <authorList>
            <person name="Copeland A."/>
            <person name="Lapidus A."/>
            <person name="Glavina Del Rio T."/>
            <person name="Nolan M."/>
            <person name="Lucas S."/>
            <person name="Chen F."/>
            <person name="Tice H."/>
            <person name="Cheng J.F."/>
            <person name="Bruce D."/>
            <person name="Goodwin L."/>
            <person name="Pitluck S."/>
            <person name="Mikhailova N."/>
            <person name="Pati A."/>
            <person name="Ivanova N."/>
            <person name="Mavromatis K."/>
            <person name="Chen A."/>
            <person name="Palaniappan K."/>
            <person name="Chain P."/>
            <person name="Land M."/>
            <person name="Hauser L."/>
            <person name="Chang Y.J."/>
            <person name="Jeffries C.D."/>
            <person name="Chertkov O."/>
            <person name="Brettin T."/>
            <person name="Detter J.C."/>
            <person name="Han C."/>
            <person name="Ali Z."/>
            <person name="Tindall B.J."/>
            <person name="Goker M."/>
            <person name="Bristow J."/>
            <person name="Eisen J.A."/>
            <person name="Markowitz V."/>
            <person name="Hugenholtz P."/>
            <person name="Kyrpides N.C."/>
            <person name="Klenk H.P."/>
        </authorList>
    </citation>
    <scope>NUCLEOTIDE SEQUENCE [LARGE SCALE GENOMIC DNA]</scope>
    <source>
        <strain evidence="4">DSM 44928 / JCM 14897 / NBRC 102108 / NRRL B-24433 / ID139908</strain>
    </source>
</reference>
<dbReference type="Gene3D" id="2.60.120.260">
    <property type="entry name" value="Galactose-binding domain-like"/>
    <property type="match status" value="1"/>
</dbReference>
<dbReference type="Gene3D" id="2.180.10.10">
    <property type="entry name" value="RHS repeat-associated core"/>
    <property type="match status" value="1"/>
</dbReference>
<feature type="region of interest" description="Disordered" evidence="1">
    <location>
        <begin position="2346"/>
        <end position="2377"/>
    </location>
</feature>
<feature type="transmembrane region" description="Helical" evidence="2">
    <location>
        <begin position="2487"/>
        <end position="2512"/>
    </location>
</feature>
<name>C7Q0Y7_CATAD</name>
<dbReference type="InterPro" id="IPR022385">
    <property type="entry name" value="Rhs_assc_core"/>
</dbReference>